<evidence type="ECO:0000256" key="1">
    <source>
        <dbReference type="ARBA" id="ARBA00023015"/>
    </source>
</evidence>
<dbReference type="EMBL" id="BX640442">
    <property type="protein sequence ID" value="CAE32175.1"/>
    <property type="molecule type" value="Genomic_DNA"/>
</dbReference>
<gene>
    <name evidence="5" type="ordered locus">BB1678</name>
</gene>
<organism evidence="5 6">
    <name type="scientific">Bordetella bronchiseptica (strain ATCC BAA-588 / NCTC 13252 / RB50)</name>
    <name type="common">Alcaligenes bronchisepticus</name>
    <dbReference type="NCBI Taxonomy" id="257310"/>
    <lineage>
        <taxon>Bacteria</taxon>
        <taxon>Pseudomonadati</taxon>
        <taxon>Pseudomonadota</taxon>
        <taxon>Betaproteobacteria</taxon>
        <taxon>Burkholderiales</taxon>
        <taxon>Alcaligenaceae</taxon>
        <taxon>Bordetella</taxon>
    </lineage>
</organism>
<dbReference type="CDD" id="cd00093">
    <property type="entry name" value="HTH_XRE"/>
    <property type="match status" value="1"/>
</dbReference>
<dbReference type="InterPro" id="IPR015927">
    <property type="entry name" value="Peptidase_S24_S26A/B/C"/>
</dbReference>
<evidence type="ECO:0000256" key="2">
    <source>
        <dbReference type="ARBA" id="ARBA00023125"/>
    </source>
</evidence>
<sequence>MSTLQERLRDALADAQISQSELARRVKVSRGAISLWLTGATKELTADNLLAAAQALGVNPVWLGSGKGPKRSGEVAEQPYFDNNVAPAAAGSRRVPLINYVQAGELTEIGAAFSGEAVEYLLTDMNLSQHAFALEITGLSMYPDFKPGDRIIVDQEICPQPGDFVVARNGGYEATFKKYRPRGLDANGNDVFELVPLNDDYPTLYSDRELLTIIGTMMEHRRYYRRG</sequence>
<dbReference type="SUPFAM" id="SSF51306">
    <property type="entry name" value="LexA/Signal peptidase"/>
    <property type="match status" value="1"/>
</dbReference>
<keyword evidence="1" id="KW-0805">Transcription regulation</keyword>
<dbReference type="Gene3D" id="2.10.109.10">
    <property type="entry name" value="Umud Fragment, subunit A"/>
    <property type="match status" value="1"/>
</dbReference>
<keyword evidence="3" id="KW-0804">Transcription</keyword>
<evidence type="ECO:0000259" key="4">
    <source>
        <dbReference type="PROSITE" id="PS50943"/>
    </source>
</evidence>
<proteinExistence type="predicted"/>
<evidence type="ECO:0000256" key="3">
    <source>
        <dbReference type="ARBA" id="ARBA00023163"/>
    </source>
</evidence>
<dbReference type="InterPro" id="IPR039418">
    <property type="entry name" value="LexA-like"/>
</dbReference>
<reference evidence="5 6" key="1">
    <citation type="journal article" date="2003" name="Nat. Genet.">
        <title>Comparative analysis of the genome sequences of Bordetella pertussis, Bordetella parapertussis and Bordetella bronchiseptica.</title>
        <authorList>
            <person name="Parkhill J."/>
            <person name="Sebaihia M."/>
            <person name="Preston A."/>
            <person name="Murphy L.D."/>
            <person name="Thomson N.R."/>
            <person name="Harris D.E."/>
            <person name="Holden M.T.G."/>
            <person name="Churcher C.M."/>
            <person name="Bentley S.D."/>
            <person name="Mungall K.L."/>
            <person name="Cerdeno-Tarraga A.-M."/>
            <person name="Temple L."/>
            <person name="James K.D."/>
            <person name="Harris B."/>
            <person name="Quail M.A."/>
            <person name="Achtman M."/>
            <person name="Atkin R."/>
            <person name="Baker S."/>
            <person name="Basham D."/>
            <person name="Bason N."/>
            <person name="Cherevach I."/>
            <person name="Chillingworth T."/>
            <person name="Collins M."/>
            <person name="Cronin A."/>
            <person name="Davis P."/>
            <person name="Doggett J."/>
            <person name="Feltwell T."/>
            <person name="Goble A."/>
            <person name="Hamlin N."/>
            <person name="Hauser H."/>
            <person name="Holroyd S."/>
            <person name="Jagels K."/>
            <person name="Leather S."/>
            <person name="Moule S."/>
            <person name="Norberczak H."/>
            <person name="O'Neil S."/>
            <person name="Ormond D."/>
            <person name="Price C."/>
            <person name="Rabbinowitsch E."/>
            <person name="Rutter S."/>
            <person name="Sanders M."/>
            <person name="Saunders D."/>
            <person name="Seeger K."/>
            <person name="Sharp S."/>
            <person name="Simmonds M."/>
            <person name="Skelton J."/>
            <person name="Squares R."/>
            <person name="Squares S."/>
            <person name="Stevens K."/>
            <person name="Unwin L."/>
            <person name="Whitehead S."/>
            <person name="Barrell B.G."/>
            <person name="Maskell D.J."/>
        </authorList>
    </citation>
    <scope>NUCLEOTIDE SEQUENCE [LARGE SCALE GENOMIC DNA]</scope>
    <source>
        <strain evidence="5 6">ATCC BAA-588 / NCTC 13252 / RB50</strain>
    </source>
</reference>
<dbReference type="CDD" id="cd06529">
    <property type="entry name" value="S24_LexA-like"/>
    <property type="match status" value="1"/>
</dbReference>
<evidence type="ECO:0000313" key="5">
    <source>
        <dbReference type="EMBL" id="CAE32175.1"/>
    </source>
</evidence>
<dbReference type="PROSITE" id="PS50943">
    <property type="entry name" value="HTH_CROC1"/>
    <property type="match status" value="1"/>
</dbReference>
<dbReference type="Gene3D" id="1.10.260.40">
    <property type="entry name" value="lambda repressor-like DNA-binding domains"/>
    <property type="match status" value="1"/>
</dbReference>
<dbReference type="eggNOG" id="COG1974">
    <property type="taxonomic scope" value="Bacteria"/>
</dbReference>
<dbReference type="InterPro" id="IPR036286">
    <property type="entry name" value="LexA/Signal_pep-like_sf"/>
</dbReference>
<feature type="domain" description="HTH cro/C1-type" evidence="4">
    <location>
        <begin position="8"/>
        <end position="63"/>
    </location>
</feature>
<dbReference type="AlphaFoldDB" id="A0A0H3LQ66"/>
<dbReference type="Pfam" id="PF01381">
    <property type="entry name" value="HTH_3"/>
    <property type="match status" value="1"/>
</dbReference>
<accession>A0A0H3LQ66</accession>
<dbReference type="Proteomes" id="UP000001027">
    <property type="component" value="Chromosome"/>
</dbReference>
<dbReference type="InterPro" id="IPR001387">
    <property type="entry name" value="Cro/C1-type_HTH"/>
</dbReference>
<dbReference type="HOGENOM" id="CLU_066192_1_3_4"/>
<dbReference type="PANTHER" id="PTHR40661">
    <property type="match status" value="1"/>
</dbReference>
<dbReference type="Pfam" id="PF00717">
    <property type="entry name" value="Peptidase_S24"/>
    <property type="match status" value="1"/>
</dbReference>
<dbReference type="InterPro" id="IPR010982">
    <property type="entry name" value="Lambda_DNA-bd_dom_sf"/>
</dbReference>
<dbReference type="SUPFAM" id="SSF47413">
    <property type="entry name" value="lambda repressor-like DNA-binding domains"/>
    <property type="match status" value="1"/>
</dbReference>
<keyword evidence="2" id="KW-0238">DNA-binding</keyword>
<dbReference type="SMART" id="SM00530">
    <property type="entry name" value="HTH_XRE"/>
    <property type="match status" value="1"/>
</dbReference>
<name>A0A0H3LQ66_BORBR</name>
<dbReference type="GO" id="GO:0003677">
    <property type="term" value="F:DNA binding"/>
    <property type="evidence" value="ECO:0007669"/>
    <property type="project" value="UniProtKB-KW"/>
</dbReference>
<dbReference type="PANTHER" id="PTHR40661:SF3">
    <property type="entry name" value="FELS-1 PROPHAGE TRANSCRIPTIONAL REGULATOR"/>
    <property type="match status" value="1"/>
</dbReference>
<dbReference type="RefSeq" id="WP_010926238.1">
    <property type="nucleotide sequence ID" value="NC_002927.3"/>
</dbReference>
<evidence type="ECO:0000313" key="6">
    <source>
        <dbReference type="Proteomes" id="UP000001027"/>
    </source>
</evidence>
<dbReference type="KEGG" id="bbr:BB1678"/>
<protein>
    <submittedName>
        <fullName evidence="5">Phage repressor</fullName>
    </submittedName>
</protein>